<dbReference type="InterPro" id="IPR031330">
    <property type="entry name" value="Gly_Hdrlase_35_cat"/>
</dbReference>
<feature type="domain" description="Glycoside hydrolase 35 catalytic" evidence="3">
    <location>
        <begin position="65"/>
        <end position="128"/>
    </location>
</feature>
<dbReference type="GO" id="GO:0004553">
    <property type="term" value="F:hydrolase activity, hydrolyzing O-glycosyl compounds"/>
    <property type="evidence" value="ECO:0007669"/>
    <property type="project" value="InterPro"/>
</dbReference>
<dbReference type="GO" id="GO:0005975">
    <property type="term" value="P:carbohydrate metabolic process"/>
    <property type="evidence" value="ECO:0007669"/>
    <property type="project" value="InterPro"/>
</dbReference>
<protein>
    <recommendedName>
        <fullName evidence="3">Glycoside hydrolase 35 catalytic domain-containing protein</fullName>
    </recommendedName>
</protein>
<dbReference type="EMBL" id="CDPU01000230">
    <property type="protein sequence ID" value="CEO58011.1"/>
    <property type="molecule type" value="Genomic_DNA"/>
</dbReference>
<dbReference type="GO" id="GO:0001228">
    <property type="term" value="F:DNA-binding transcription activator activity, RNA polymerase II-specific"/>
    <property type="evidence" value="ECO:0007669"/>
    <property type="project" value="TreeGrafter"/>
</dbReference>
<gene>
    <name evidence="4" type="ORF">BN869_000014069_1</name>
</gene>
<dbReference type="InterPro" id="IPR019801">
    <property type="entry name" value="Glyco_hydro_35_CS"/>
</dbReference>
<dbReference type="InterPro" id="IPR001138">
    <property type="entry name" value="Zn2Cys6_DnaBD"/>
</dbReference>
<dbReference type="SUPFAM" id="SSF51445">
    <property type="entry name" value="(Trans)glycosidases"/>
    <property type="match status" value="1"/>
</dbReference>
<dbReference type="PROSITE" id="PS01182">
    <property type="entry name" value="GLYCOSYL_HYDROL_F35"/>
    <property type="match status" value="1"/>
</dbReference>
<keyword evidence="1" id="KW-0539">Nucleus</keyword>
<dbReference type="GO" id="GO:0008270">
    <property type="term" value="F:zinc ion binding"/>
    <property type="evidence" value="ECO:0007669"/>
    <property type="project" value="InterPro"/>
</dbReference>
<feature type="region of interest" description="Disordered" evidence="2">
    <location>
        <begin position="190"/>
        <end position="211"/>
    </location>
</feature>
<dbReference type="Pfam" id="PF01301">
    <property type="entry name" value="Glyco_hydro_35"/>
    <property type="match status" value="1"/>
</dbReference>
<dbReference type="PANTHER" id="PTHR47784:SF5">
    <property type="entry name" value="STEROL UPTAKE CONTROL PROTEIN 2"/>
    <property type="match status" value="1"/>
</dbReference>
<dbReference type="InterPro" id="IPR021858">
    <property type="entry name" value="Fun_TF"/>
</dbReference>
<organism evidence="4">
    <name type="scientific">Bionectria ochroleuca</name>
    <name type="common">Gliocladium roseum</name>
    <dbReference type="NCBI Taxonomy" id="29856"/>
    <lineage>
        <taxon>Eukaryota</taxon>
        <taxon>Fungi</taxon>
        <taxon>Dikarya</taxon>
        <taxon>Ascomycota</taxon>
        <taxon>Pezizomycotina</taxon>
        <taxon>Sordariomycetes</taxon>
        <taxon>Hypocreomycetidae</taxon>
        <taxon>Hypocreales</taxon>
        <taxon>Bionectriaceae</taxon>
        <taxon>Clonostachys</taxon>
    </lineage>
</organism>
<dbReference type="PANTHER" id="PTHR47784">
    <property type="entry name" value="STEROL UPTAKE CONTROL PROTEIN 2"/>
    <property type="match status" value="1"/>
</dbReference>
<dbReference type="InterPro" id="IPR017853">
    <property type="entry name" value="GH"/>
</dbReference>
<evidence type="ECO:0000259" key="3">
    <source>
        <dbReference type="Pfam" id="PF01301"/>
    </source>
</evidence>
<dbReference type="Gene3D" id="3.20.20.80">
    <property type="entry name" value="Glycosidases"/>
    <property type="match status" value="1"/>
</dbReference>
<dbReference type="AlphaFoldDB" id="A0A0B7KT14"/>
<evidence type="ECO:0000313" key="4">
    <source>
        <dbReference type="EMBL" id="CEO58011.1"/>
    </source>
</evidence>
<dbReference type="InterPro" id="IPR053157">
    <property type="entry name" value="Sterol_Uptake_Regulator"/>
</dbReference>
<dbReference type="Pfam" id="PF11951">
    <property type="entry name" value="Fungal_trans_2"/>
    <property type="match status" value="1"/>
</dbReference>
<sequence length="546" mass="60291">MSYRGKESVERDPPIIERKLQHVQFSHGHWYGQDGDLKREKYLLPIDKVGKTFYCLSQALLSGVSSVLDIITKAEITNGGPVILVQPENEYSLAVGDNPLTGVSNLDPNYMEWVKQQFLRNGATVPLISNDMIPLGNWAPGQEPGNEAGDSLFFLILLEPLCDEDVPACFNCARRGIICSLSGHAASLGSPGSSLSDGDGRTDPLRPDPGPVLTRLEITNPIQSPRPSIEETWGLGLELMHHYSTVTASTLSLRPDLQHVLRSIMPSMAYGSSFLMHGILAVAAMHKAHLQPAQRRVYTDLAVHHQTVGLEGFRVALSELSSGDADWKPCFCFATLVGLSMCWQPAGALANLAGTTPAALDFFVFMRGVDAVIRTHQSQLLHTALSPLIEGGPSMQVNLSTFDMSLVRFSLLPVDIFEALDETTQFYESILDENSRKDYLGAVDELRRGACMMATAGTQPEVSMALFIPHVIQDSVRLDILSCRPHAMIILAHMAVLLRALETRFWYLTGLAKNIFSLIDESLSRFPVYLDAVIWQRKHVFETYRT</sequence>
<dbReference type="CDD" id="cd00067">
    <property type="entry name" value="GAL4"/>
    <property type="match status" value="1"/>
</dbReference>
<name>A0A0B7KT14_BIOOC</name>
<evidence type="ECO:0000256" key="1">
    <source>
        <dbReference type="ARBA" id="ARBA00023242"/>
    </source>
</evidence>
<proteinExistence type="predicted"/>
<reference evidence="4" key="1">
    <citation type="submission" date="2015-01" db="EMBL/GenBank/DDBJ databases">
        <authorList>
            <person name="Durling Mikael"/>
        </authorList>
    </citation>
    <scope>NUCLEOTIDE SEQUENCE</scope>
</reference>
<accession>A0A0B7KT14</accession>
<evidence type="ECO:0000256" key="2">
    <source>
        <dbReference type="SAM" id="MobiDB-lite"/>
    </source>
</evidence>